<feature type="compositionally biased region" description="Low complexity" evidence="1">
    <location>
        <begin position="316"/>
        <end position="326"/>
    </location>
</feature>
<dbReference type="HOGENOM" id="CLU_405519_0_0_1"/>
<dbReference type="STRING" id="683840.U5H4G4"/>
<feature type="compositionally biased region" description="Polar residues" evidence="1">
    <location>
        <begin position="116"/>
        <end position="144"/>
    </location>
</feature>
<protein>
    <submittedName>
        <fullName evidence="2 3">Uncharacterized protein</fullName>
    </submittedName>
</protein>
<feature type="compositionally biased region" description="Acidic residues" evidence="1">
    <location>
        <begin position="438"/>
        <end position="452"/>
    </location>
</feature>
<evidence type="ECO:0000256" key="1">
    <source>
        <dbReference type="SAM" id="MobiDB-lite"/>
    </source>
</evidence>
<feature type="compositionally biased region" description="Low complexity" evidence="1">
    <location>
        <begin position="366"/>
        <end position="378"/>
    </location>
</feature>
<organism evidence="2">
    <name type="scientific">Microbotryum lychnidis-dioicae (strain p1A1 Lamole / MvSl-1064)</name>
    <name type="common">Anther smut fungus</name>
    <dbReference type="NCBI Taxonomy" id="683840"/>
    <lineage>
        <taxon>Eukaryota</taxon>
        <taxon>Fungi</taxon>
        <taxon>Dikarya</taxon>
        <taxon>Basidiomycota</taxon>
        <taxon>Pucciniomycotina</taxon>
        <taxon>Microbotryomycetes</taxon>
        <taxon>Microbotryales</taxon>
        <taxon>Microbotryaceae</taxon>
        <taxon>Microbotryum</taxon>
    </lineage>
</organism>
<reference evidence="3" key="4">
    <citation type="submission" date="2015-06" db="UniProtKB">
        <authorList>
            <consortium name="EnsemblFungi"/>
        </authorList>
    </citation>
    <scope>IDENTIFICATION</scope>
</reference>
<reference evidence="4" key="1">
    <citation type="submission" date="2010-11" db="EMBL/GenBank/DDBJ databases">
        <title>The genome sequence of Microbotryum violaceum strain p1A1 Lamole.</title>
        <authorList>
            <person name="Cuomo C."/>
            <person name="Perlin M."/>
            <person name="Young S.K."/>
            <person name="Zeng Q."/>
            <person name="Gargeya S."/>
            <person name="Alvarado L."/>
            <person name="Berlin A."/>
            <person name="Chapman S.B."/>
            <person name="Chen Z."/>
            <person name="Freedman E."/>
            <person name="Gellesch M."/>
            <person name="Goldberg J."/>
            <person name="Griggs A."/>
            <person name="Gujja S."/>
            <person name="Heilman E."/>
            <person name="Heiman D."/>
            <person name="Howarth C."/>
            <person name="Mehta T."/>
            <person name="Neiman D."/>
            <person name="Pearson M."/>
            <person name="Roberts A."/>
            <person name="Saif S."/>
            <person name="Shea T."/>
            <person name="Shenoy N."/>
            <person name="Sisk P."/>
            <person name="Stolte C."/>
            <person name="Sykes S."/>
            <person name="White J."/>
            <person name="Yandava C."/>
            <person name="Haas B."/>
            <person name="Nusbaum C."/>
            <person name="Birren B."/>
        </authorList>
    </citation>
    <scope>NUCLEOTIDE SEQUENCE [LARGE SCALE GENOMIC DNA]</scope>
    <source>
        <strain evidence="4">p1A1 Lamole</strain>
    </source>
</reference>
<dbReference type="AlphaFoldDB" id="U5H4G4"/>
<evidence type="ECO:0000313" key="2">
    <source>
        <dbReference type="EMBL" id="KDE07533.1"/>
    </source>
</evidence>
<feature type="compositionally biased region" description="Acidic residues" evidence="1">
    <location>
        <begin position="589"/>
        <end position="605"/>
    </location>
</feature>
<feature type="region of interest" description="Disordered" evidence="1">
    <location>
        <begin position="264"/>
        <end position="378"/>
    </location>
</feature>
<feature type="compositionally biased region" description="Polar residues" evidence="1">
    <location>
        <begin position="333"/>
        <end position="343"/>
    </location>
</feature>
<feature type="compositionally biased region" description="Low complexity" evidence="1">
    <location>
        <begin position="85"/>
        <end position="115"/>
    </location>
</feature>
<feature type="compositionally biased region" description="Low complexity" evidence="1">
    <location>
        <begin position="145"/>
        <end position="155"/>
    </location>
</feature>
<evidence type="ECO:0000313" key="4">
    <source>
        <dbReference type="Proteomes" id="UP000017200"/>
    </source>
</evidence>
<feature type="region of interest" description="Disordered" evidence="1">
    <location>
        <begin position="402"/>
        <end position="475"/>
    </location>
</feature>
<feature type="region of interest" description="Disordered" evidence="1">
    <location>
        <begin position="200"/>
        <end position="252"/>
    </location>
</feature>
<dbReference type="EMBL" id="GL541658">
    <property type="protein sequence ID" value="KDE07533.1"/>
    <property type="molecule type" value="Genomic_DNA"/>
</dbReference>
<proteinExistence type="predicted"/>
<keyword evidence="4" id="KW-1185">Reference proteome</keyword>
<reference evidence="2 4" key="3">
    <citation type="journal article" date="2015" name="BMC Genomics">
        <title>Sex and parasites: genomic and transcriptomic analysis of Microbotryum lychnidis-dioicae, the biotrophic and plant-castrating anther smut fungus.</title>
        <authorList>
            <person name="Perlin M.H."/>
            <person name="Amselem J."/>
            <person name="Fontanillas E."/>
            <person name="Toh S.S."/>
            <person name="Chen Z."/>
            <person name="Goldberg J."/>
            <person name="Duplessis S."/>
            <person name="Henrissat B."/>
            <person name="Young S."/>
            <person name="Zeng Q."/>
            <person name="Aguileta G."/>
            <person name="Petit E."/>
            <person name="Badouin H."/>
            <person name="Andrews J."/>
            <person name="Razeeq D."/>
            <person name="Gabaldon T."/>
            <person name="Quesneville H."/>
            <person name="Giraud T."/>
            <person name="Hood M.E."/>
            <person name="Schultz D.J."/>
            <person name="Cuomo C.A."/>
        </authorList>
    </citation>
    <scope>NUCLEOTIDE SEQUENCE [LARGE SCALE GENOMIC DNA]</scope>
    <source>
        <strain evidence="2">P1A1 Lamole</strain>
        <strain evidence="4">p1A1 Lamole</strain>
    </source>
</reference>
<feature type="compositionally biased region" description="Low complexity" evidence="1">
    <location>
        <begin position="411"/>
        <end position="421"/>
    </location>
</feature>
<reference evidence="2" key="2">
    <citation type="submission" date="2010-11" db="EMBL/GenBank/DDBJ databases">
        <authorList>
            <consortium name="The Broad Institute Genome Sequencing Platform"/>
            <person name="Earl A."/>
            <person name="Ward D."/>
            <person name="Feldgarden M."/>
            <person name="Gevers D."/>
            <person name="Butler R."/>
            <person name="Young S.K."/>
            <person name="Zeng Q."/>
            <person name="Gargeya S."/>
            <person name="Fitzgerald M."/>
            <person name="Haas B."/>
            <person name="Abouelleil A."/>
            <person name="Alvarado L."/>
            <person name="Arachchi H.M."/>
            <person name="Berlin A."/>
            <person name="Brown A."/>
            <person name="Chapman S.B."/>
            <person name="Chen Z."/>
            <person name="Dunbar C."/>
            <person name="Freedman E."/>
            <person name="Gearin G."/>
            <person name="Gellesch M."/>
            <person name="Goldberg J."/>
            <person name="Griggs A."/>
            <person name="Gujja S."/>
            <person name="Heilman E."/>
            <person name="Heiman D."/>
            <person name="Howarth C."/>
            <person name="Larson L."/>
            <person name="Lui A."/>
            <person name="MacDonald P.J.P."/>
            <person name="Mehta T."/>
            <person name="Montmayeur A."/>
            <person name="Murphy C."/>
            <person name="Neiman D."/>
            <person name="Pearson M."/>
            <person name="Priest M."/>
            <person name="Roberts A."/>
            <person name="Saif S."/>
            <person name="Shea T."/>
            <person name="Shenoy N."/>
            <person name="Sisk P."/>
            <person name="Stolte C."/>
            <person name="Sykes S."/>
            <person name="White J."/>
            <person name="Yandava C."/>
            <person name="Wortman J."/>
            <person name="Nusbaum C."/>
            <person name="Birren B."/>
        </authorList>
    </citation>
    <scope>NUCLEOTIDE SEQUENCE</scope>
    <source>
        <strain evidence="2">P1A1 Lamole</strain>
    </source>
</reference>
<feature type="region of interest" description="Disordered" evidence="1">
    <location>
        <begin position="1"/>
        <end position="171"/>
    </location>
</feature>
<feature type="region of interest" description="Disordered" evidence="1">
    <location>
        <begin position="561"/>
        <end position="605"/>
    </location>
</feature>
<sequence>MSRPPGVSSERRKVLSHSTPSSSTTTLNGGAASPTMRTTTPTNKPLRAKVDLSRFTSPPVSKAGVNTPSPRARTHNIREGDVGIAGAPSSATSTITTTTTMAKRAAAAHANSSSSRQQSPLIRAQSSTSSLSSIRANPTWSSNFAASTSTRSASPTRPPHSPPQRYGTPTTTTVARDLKGQNDVFPKTIDYLPSSVSVRKVHSPPLRSSPHLTGGHGPLASSSSTSYFPPGLSTSPGSTSTTSSPLTSPSISSLSADLHVDVHAANSVDGGPRRVKSAFSSEGQRGPGAANPSTPVSALLPAFSVGSSTTTPVPLSRTTGGTSTRTPQREASHTTPALRTSPTRPVLSPRPASVTGTASLRHARSHSATSTTSSVFSSTGSDTIALASVYASNPLHVVASTSSWGRKDSMTSTGTRSSGRSDQGLMGIDWSRPQHFNEEEEGEKDSDLESSFDDGVHEDQDGVSKSNRQKRALADQTIMLPAPSLASGFAPRRPELIMQSSIDEMSEEKEARIQRKILDLEITNKSLLGINASLEQLKIKHTAELRDLRRRMRESNAGIALAPFRTPLSPRKTKAASTNGSISPFEGMSSDEDDDEGEEDDDDNDNEAAWERILEKDPHYAAVCQTIEALLRRGKMAIESKVEEKELGGRVLHALEIQQEADSSDDLVRWVDAEVQTDGHSRTTSSNSGAPGRKLVNGWQR</sequence>
<name>U5H4G4_USTV1</name>
<dbReference type="Proteomes" id="UP000017200">
    <property type="component" value="Unassembled WGS sequence"/>
</dbReference>
<feature type="region of interest" description="Disordered" evidence="1">
    <location>
        <begin position="677"/>
        <end position="701"/>
    </location>
</feature>
<dbReference type="OMA" id="RTHNIRE"/>
<feature type="compositionally biased region" description="Low complexity" evidence="1">
    <location>
        <begin position="16"/>
        <end position="26"/>
    </location>
</feature>
<feature type="compositionally biased region" description="Polar residues" evidence="1">
    <location>
        <begin position="54"/>
        <end position="69"/>
    </location>
</feature>
<evidence type="ECO:0000313" key="3">
    <source>
        <dbReference type="EnsemblFungi" id="MVLG_02204T0"/>
    </source>
</evidence>
<dbReference type="EnsemblFungi" id="MVLG_02204T0">
    <property type="protein sequence ID" value="MVLG_02204T0"/>
    <property type="gene ID" value="MVLG_02204"/>
</dbReference>
<dbReference type="OrthoDB" id="2555519at2759"/>
<dbReference type="InParanoid" id="U5H4G4"/>
<accession>U5H4G4</accession>
<dbReference type="EMBL" id="AEIJ01000218">
    <property type="status" value="NOT_ANNOTATED_CDS"/>
    <property type="molecule type" value="Genomic_DNA"/>
</dbReference>
<feature type="compositionally biased region" description="Low complexity" evidence="1">
    <location>
        <begin position="229"/>
        <end position="252"/>
    </location>
</feature>
<gene>
    <name evidence="2" type="ORF">MVLG_02204</name>
</gene>